<dbReference type="VEuPathDB" id="FungiDB:PHYBLDRAFT_168330"/>
<dbReference type="Gene3D" id="1.25.40.10">
    <property type="entry name" value="Tetratricopeptide repeat domain"/>
    <property type="match status" value="1"/>
</dbReference>
<gene>
    <name evidence="1" type="ORF">PHYBLDRAFT_168330</name>
</gene>
<dbReference type="AlphaFoldDB" id="A0A162PLA1"/>
<dbReference type="SUPFAM" id="SSF52047">
    <property type="entry name" value="RNI-like"/>
    <property type="match status" value="1"/>
</dbReference>
<keyword evidence="2" id="KW-1185">Reference proteome</keyword>
<dbReference type="Proteomes" id="UP000077315">
    <property type="component" value="Unassembled WGS sequence"/>
</dbReference>
<sequence>MLGRIIHWNEMYLKPLKSTDSCDETFSRLILSSNVNMGVILSKIHDPEFKAERFFVAATELAQKLNDPEAERECWHEFGKFFQRNGRWDSAMMCQKKEIKITKMLNLKEEEVACRIDNIKLYLEIEKFDECKKHFKRIKDLTTELEDESLHSEITSLVWDIESIHKEIKEVPLEEPLGRAKLYLELGNNNILHQLGEIFLEVGMKRAAAKSAAEGLLNIIPGFKHTDEMSSMVQIGLMHIEAESSENTTLKPYDVQLAFNQTILFIIHREIKTRKLYLENCIKVYKRMIRLCRYYDKEATSEKWAVIAKAAKEQYHDLEESLAEDIEKTGIVNTSGPQTDDIDPLQKNLRVRINIKGTQVVIGLSCLKEYTTVKWISRQLINKTWRIYGERISIDYLIINGSKVQSPEAKIQISKGHKQEIRVHVKAHQKGLDEYYENVCSRLKIPIVPRLKDALKDHTDNELNLSGLALSSEDVPVLRFLLARKGPLDNLDLSANLLDDDAIIKLLTDMRCPRHVDLRSNLLTGKCLKHIFKIGQGRLSSLRVSYNKIESTSKHVISDLSALCTSLEVLDLEEH</sequence>
<dbReference type="InterPro" id="IPR032675">
    <property type="entry name" value="LRR_dom_sf"/>
</dbReference>
<protein>
    <submittedName>
        <fullName evidence="1">Uncharacterized protein</fullName>
    </submittedName>
</protein>
<organism evidence="1 2">
    <name type="scientific">Phycomyces blakesleeanus (strain ATCC 8743b / DSM 1359 / FGSC 10004 / NBRC 33097 / NRRL 1555)</name>
    <dbReference type="NCBI Taxonomy" id="763407"/>
    <lineage>
        <taxon>Eukaryota</taxon>
        <taxon>Fungi</taxon>
        <taxon>Fungi incertae sedis</taxon>
        <taxon>Mucoromycota</taxon>
        <taxon>Mucoromycotina</taxon>
        <taxon>Mucoromycetes</taxon>
        <taxon>Mucorales</taxon>
        <taxon>Phycomycetaceae</taxon>
        <taxon>Phycomyces</taxon>
    </lineage>
</organism>
<reference evidence="2" key="1">
    <citation type="submission" date="2015-06" db="EMBL/GenBank/DDBJ databases">
        <title>Expansion of signal transduction pathways in fungi by whole-genome duplication.</title>
        <authorList>
            <consortium name="DOE Joint Genome Institute"/>
            <person name="Corrochano L.M."/>
            <person name="Kuo A."/>
            <person name="Marcet-Houben M."/>
            <person name="Polaino S."/>
            <person name="Salamov A."/>
            <person name="Villalobos J.M."/>
            <person name="Alvarez M.I."/>
            <person name="Avalos J."/>
            <person name="Benito E.P."/>
            <person name="Benoit I."/>
            <person name="Burger G."/>
            <person name="Camino L.P."/>
            <person name="Canovas D."/>
            <person name="Cerda-Olmedo E."/>
            <person name="Cheng J.-F."/>
            <person name="Dominguez A."/>
            <person name="Elias M."/>
            <person name="Eslava A.P."/>
            <person name="Glaser F."/>
            <person name="Grimwood J."/>
            <person name="Gutierrez G."/>
            <person name="Heitman J."/>
            <person name="Henrissat B."/>
            <person name="Iturriaga E.A."/>
            <person name="Lang B.F."/>
            <person name="Lavin J.L."/>
            <person name="Lee S."/>
            <person name="Li W."/>
            <person name="Lindquist E."/>
            <person name="Lopez-Garcia S."/>
            <person name="Luque E.M."/>
            <person name="Marcos A.T."/>
            <person name="Martin J."/>
            <person name="McCluskey K."/>
            <person name="Medina H.R."/>
            <person name="Miralles-Duran A."/>
            <person name="Miyazaki A."/>
            <person name="Munoz-Torres E."/>
            <person name="Oguiza J.A."/>
            <person name="Ohm R."/>
            <person name="Olmedo M."/>
            <person name="Orejas M."/>
            <person name="Ortiz-Castellanos L."/>
            <person name="Pisabarro A.G."/>
            <person name="Rodriguez-Romero J."/>
            <person name="Ruiz-Herrera J."/>
            <person name="Ruiz-Vazquez R."/>
            <person name="Sanz C."/>
            <person name="Schackwitz W."/>
            <person name="Schmutz J."/>
            <person name="Shahriari M."/>
            <person name="Shelest E."/>
            <person name="Silva-Franco F."/>
            <person name="Soanes D."/>
            <person name="Syed K."/>
            <person name="Tagua V.G."/>
            <person name="Talbot N.J."/>
            <person name="Thon M."/>
            <person name="De vries R.P."/>
            <person name="Wiebenga A."/>
            <person name="Yadav J.S."/>
            <person name="Braun E.L."/>
            <person name="Baker S."/>
            <person name="Garre V."/>
            <person name="Horwitz B."/>
            <person name="Torres-Martinez S."/>
            <person name="Idnurm A."/>
            <person name="Herrera-Estrella A."/>
            <person name="Gabaldon T."/>
            <person name="Grigoriev I.V."/>
        </authorList>
    </citation>
    <scope>NUCLEOTIDE SEQUENCE [LARGE SCALE GENOMIC DNA]</scope>
    <source>
        <strain evidence="2">NRRL 1555(-)</strain>
    </source>
</reference>
<dbReference type="OrthoDB" id="78308at2759"/>
<dbReference type="EMBL" id="KV440980">
    <property type="protein sequence ID" value="OAD73907.1"/>
    <property type="molecule type" value="Genomic_DNA"/>
</dbReference>
<dbReference type="InterPro" id="IPR011990">
    <property type="entry name" value="TPR-like_helical_dom_sf"/>
</dbReference>
<name>A0A162PLA1_PHYB8</name>
<dbReference type="Gene3D" id="3.80.10.10">
    <property type="entry name" value="Ribonuclease Inhibitor"/>
    <property type="match status" value="1"/>
</dbReference>
<dbReference type="SUPFAM" id="SSF48452">
    <property type="entry name" value="TPR-like"/>
    <property type="match status" value="1"/>
</dbReference>
<evidence type="ECO:0000313" key="1">
    <source>
        <dbReference type="EMBL" id="OAD73907.1"/>
    </source>
</evidence>
<dbReference type="STRING" id="763407.A0A162PLA1"/>
<dbReference type="GeneID" id="28996745"/>
<accession>A0A162PLA1</accession>
<dbReference type="InParanoid" id="A0A162PLA1"/>
<proteinExistence type="predicted"/>
<evidence type="ECO:0000313" key="2">
    <source>
        <dbReference type="Proteomes" id="UP000077315"/>
    </source>
</evidence>
<dbReference type="RefSeq" id="XP_018291947.1">
    <property type="nucleotide sequence ID" value="XM_018435839.1"/>
</dbReference>